<keyword evidence="3" id="KW-1133">Transmembrane helix</keyword>
<reference evidence="6 7" key="1">
    <citation type="submission" date="2013-11" db="EMBL/GenBank/DDBJ databases">
        <title>Genome sequencing of Stegodyphus mimosarum.</title>
        <authorList>
            <person name="Bechsgaard J."/>
        </authorList>
    </citation>
    <scope>NUCLEOTIDE SEQUENCE [LARGE SCALE GENOMIC DNA]</scope>
</reference>
<keyword evidence="3" id="KW-0812">Transmembrane</keyword>
<dbReference type="InterPro" id="IPR018378">
    <property type="entry name" value="C-type_lectin_CS"/>
</dbReference>
<dbReference type="Proteomes" id="UP000054359">
    <property type="component" value="Unassembled WGS sequence"/>
</dbReference>
<feature type="transmembrane region" description="Helical" evidence="3">
    <location>
        <begin position="490"/>
        <end position="511"/>
    </location>
</feature>
<evidence type="ECO:0000313" key="6">
    <source>
        <dbReference type="EMBL" id="KFM78117.1"/>
    </source>
</evidence>
<dbReference type="OMA" id="DNETQWV"/>
<dbReference type="Gene3D" id="3.10.100.10">
    <property type="entry name" value="Mannose-Binding Protein A, subunit A"/>
    <property type="match status" value="3"/>
</dbReference>
<dbReference type="SMART" id="SM00034">
    <property type="entry name" value="CLECT"/>
    <property type="match status" value="3"/>
</dbReference>
<feature type="domain" description="C-type lectin" evidence="5">
    <location>
        <begin position="51"/>
        <end position="179"/>
    </location>
</feature>
<dbReference type="EMBL" id="KK120359">
    <property type="protein sequence ID" value="KFM78117.1"/>
    <property type="molecule type" value="Genomic_DNA"/>
</dbReference>
<feature type="chain" id="PRO_5001830611" evidence="4">
    <location>
        <begin position="20"/>
        <end position="545"/>
    </location>
</feature>
<sequence>MVMIWLAFILTVALHQVSSSTLSEREDKSANSQPLDKKEVLSSCNKGWFPFEDKCYRIGGRKRIGKLSWEKASQRCIDYGGHLVTIHSKEQQDFIRTFLLLSVRENVWIGLHDRINESLYEWADGSSVNYKNWEPMEPTGITNEKEDCVEMVFRSFKQHGETGHWNDIDCNNEKLFICETKKDKNTKKNLDPRFCPVEQGGGWKFENSCYNVISKAKCWLDAEEECNRNYEGHLVTITDFAVTLFLDYILRNYTKSVWIGIQIKEEFQQQWSSGWYVAYEAWAEDKGDFTEETCAIRALNGKWTTVSCKKEFGFICEVTSANPSVLKPPLLENSFCPEEPDEWRDLGGERCYYFDTKSAVTWYEANFICMRRGGTLVSIHSQEEVDVLHQFVRYTQFSLHIGLYRHMQYDEEFVWADGSNFDFTFWDADEPNSEDEKCVEMLTGTMEWNDISCQQKRGFICSMPKMAPNDTHQDEKQIEDCKGGFSATTLIGVILCIMLVVALLCILAYYFRPCDREQDPAKKASVVTLQTPPGLSKTPRYRSAE</sequence>
<feature type="signal peptide" evidence="4">
    <location>
        <begin position="1"/>
        <end position="19"/>
    </location>
</feature>
<organism evidence="6 7">
    <name type="scientific">Stegodyphus mimosarum</name>
    <name type="common">African social velvet spider</name>
    <dbReference type="NCBI Taxonomy" id="407821"/>
    <lineage>
        <taxon>Eukaryota</taxon>
        <taxon>Metazoa</taxon>
        <taxon>Ecdysozoa</taxon>
        <taxon>Arthropoda</taxon>
        <taxon>Chelicerata</taxon>
        <taxon>Arachnida</taxon>
        <taxon>Araneae</taxon>
        <taxon>Araneomorphae</taxon>
        <taxon>Entelegynae</taxon>
        <taxon>Eresoidea</taxon>
        <taxon>Eresidae</taxon>
        <taxon>Stegodyphus</taxon>
    </lineage>
</organism>
<dbReference type="CDD" id="cd00037">
    <property type="entry name" value="CLECT"/>
    <property type="match status" value="3"/>
</dbReference>
<feature type="non-terminal residue" evidence="6">
    <location>
        <position position="545"/>
    </location>
</feature>
<proteinExistence type="predicted"/>
<dbReference type="AlphaFoldDB" id="A0A087UL78"/>
<evidence type="ECO:0000313" key="7">
    <source>
        <dbReference type="Proteomes" id="UP000054359"/>
    </source>
</evidence>
<evidence type="ECO:0000256" key="2">
    <source>
        <dbReference type="SAM" id="MobiDB-lite"/>
    </source>
</evidence>
<feature type="domain" description="C-type lectin" evidence="5">
    <location>
        <begin position="205"/>
        <end position="317"/>
    </location>
</feature>
<keyword evidence="1" id="KW-1015">Disulfide bond</keyword>
<keyword evidence="6" id="KW-0675">Receptor</keyword>
<dbReference type="InterPro" id="IPR016186">
    <property type="entry name" value="C-type_lectin-like/link_sf"/>
</dbReference>
<feature type="region of interest" description="Disordered" evidence="2">
    <location>
        <begin position="522"/>
        <end position="545"/>
    </location>
</feature>
<dbReference type="Pfam" id="PF00059">
    <property type="entry name" value="Lectin_C"/>
    <property type="match status" value="3"/>
</dbReference>
<protein>
    <submittedName>
        <fullName evidence="6">Macrophage mannose receptor 1</fullName>
    </submittedName>
</protein>
<gene>
    <name evidence="6" type="ORF">X975_03586</name>
</gene>
<dbReference type="SUPFAM" id="SSF56436">
    <property type="entry name" value="C-type lectin-like"/>
    <property type="match status" value="3"/>
</dbReference>
<evidence type="ECO:0000256" key="4">
    <source>
        <dbReference type="SAM" id="SignalP"/>
    </source>
</evidence>
<feature type="domain" description="C-type lectin" evidence="5">
    <location>
        <begin position="347"/>
        <end position="462"/>
    </location>
</feature>
<keyword evidence="7" id="KW-1185">Reference proteome</keyword>
<dbReference type="PANTHER" id="PTHR22803">
    <property type="entry name" value="MANNOSE, PHOSPHOLIPASE, LECTIN RECEPTOR RELATED"/>
    <property type="match status" value="1"/>
</dbReference>
<keyword evidence="3" id="KW-0472">Membrane</keyword>
<accession>A0A087UL78</accession>
<name>A0A087UL78_STEMI</name>
<evidence type="ECO:0000256" key="3">
    <source>
        <dbReference type="SAM" id="Phobius"/>
    </source>
</evidence>
<dbReference type="OrthoDB" id="6409202at2759"/>
<dbReference type="FunFam" id="3.10.100.10:FF:000025">
    <property type="entry name" value="Mannose receptor C-type 1"/>
    <property type="match status" value="1"/>
</dbReference>
<dbReference type="InterPro" id="IPR050111">
    <property type="entry name" value="C-type_lectin/snaclec_domain"/>
</dbReference>
<evidence type="ECO:0000259" key="5">
    <source>
        <dbReference type="PROSITE" id="PS50041"/>
    </source>
</evidence>
<dbReference type="PROSITE" id="PS50041">
    <property type="entry name" value="C_TYPE_LECTIN_2"/>
    <property type="match status" value="3"/>
</dbReference>
<dbReference type="PROSITE" id="PS00615">
    <property type="entry name" value="C_TYPE_LECTIN_1"/>
    <property type="match status" value="1"/>
</dbReference>
<dbReference type="InterPro" id="IPR016187">
    <property type="entry name" value="CTDL_fold"/>
</dbReference>
<evidence type="ECO:0000256" key="1">
    <source>
        <dbReference type="ARBA" id="ARBA00023157"/>
    </source>
</evidence>
<dbReference type="InterPro" id="IPR001304">
    <property type="entry name" value="C-type_lectin-like"/>
</dbReference>
<keyword evidence="4" id="KW-0732">Signal</keyword>
<dbReference type="STRING" id="407821.A0A087UL78"/>